<gene>
    <name evidence="1" type="ORF">SMIDD22_01689</name>
</gene>
<sequence>MFVNSTVKLDFGTIRKLERAQIIALEQTAEYLHTEVVQAQVVPFDKGVLQGEAMAPDYSRSSQGVVSLVHSTPYARRLYFHPEYQFQTKENPHAKGKWFEDWADGGKKSHKIKQAYGRLYKQITGV</sequence>
<reference evidence="1 2" key="1">
    <citation type="submission" date="2016-01" db="EMBL/GenBank/DDBJ databases">
        <title>Highly variable Streptococcus oralis are common among viridans streptococci isolated from primates.</title>
        <authorList>
            <person name="Denapaite D."/>
            <person name="Rieger M."/>
            <person name="Koendgen S."/>
            <person name="Brueckner R."/>
            <person name="Ochigava I."/>
            <person name="Kappeler P."/>
            <person name="Maetz-Rensing K."/>
            <person name="Leendertz F."/>
            <person name="Hakenbeck R."/>
        </authorList>
    </citation>
    <scope>NUCLEOTIDE SEQUENCE [LARGE SCALE GENOMIC DNA]</scope>
    <source>
        <strain evidence="1 2">DD22</strain>
    </source>
</reference>
<dbReference type="PATRIC" id="fig|28037.238.peg.2005"/>
<dbReference type="AlphaFoldDB" id="A0A139R8S7"/>
<proteinExistence type="predicted"/>
<dbReference type="EMBL" id="LQZD01000423">
    <property type="protein sequence ID" value="KXU11055.1"/>
    <property type="molecule type" value="Genomic_DNA"/>
</dbReference>
<dbReference type="Proteomes" id="UP000070779">
    <property type="component" value="Unassembled WGS sequence"/>
</dbReference>
<organism evidence="1 2">
    <name type="scientific">Streptococcus mitis</name>
    <dbReference type="NCBI Taxonomy" id="28037"/>
    <lineage>
        <taxon>Bacteria</taxon>
        <taxon>Bacillati</taxon>
        <taxon>Bacillota</taxon>
        <taxon>Bacilli</taxon>
        <taxon>Lactobacillales</taxon>
        <taxon>Streptococcaceae</taxon>
        <taxon>Streptococcus</taxon>
        <taxon>Streptococcus mitis group</taxon>
    </lineage>
</organism>
<evidence type="ECO:0000313" key="2">
    <source>
        <dbReference type="Proteomes" id="UP000070779"/>
    </source>
</evidence>
<accession>A0A139R8S7</accession>
<comment type="caution">
    <text evidence="1">The sequence shown here is derived from an EMBL/GenBank/DDBJ whole genome shotgun (WGS) entry which is preliminary data.</text>
</comment>
<evidence type="ECO:0000313" key="1">
    <source>
        <dbReference type="EMBL" id="KXU11055.1"/>
    </source>
</evidence>
<name>A0A139R8S7_STRMT</name>
<evidence type="ECO:0008006" key="3">
    <source>
        <dbReference type="Google" id="ProtNLM"/>
    </source>
</evidence>
<protein>
    <recommendedName>
        <fullName evidence="3">Minor capsid protein</fullName>
    </recommendedName>
</protein>